<dbReference type="PANTHER" id="PTHR44366">
    <property type="entry name" value="UDP-N-ACETYLGLUCOSAMINE--PEPTIDE N-ACETYLGLUCOSAMINYLTRANSFERASE 110 KDA SUBUNIT"/>
    <property type="match status" value="1"/>
</dbReference>
<dbReference type="Gene3D" id="3.40.50.10190">
    <property type="entry name" value="BRCT domain"/>
    <property type="match status" value="1"/>
</dbReference>
<dbReference type="Pfam" id="PF07721">
    <property type="entry name" value="TPR_4"/>
    <property type="match status" value="1"/>
</dbReference>
<dbReference type="SMART" id="SM00028">
    <property type="entry name" value="TPR"/>
    <property type="match status" value="4"/>
</dbReference>
<dbReference type="Gene3D" id="1.25.40.10">
    <property type="entry name" value="Tetratricopeptide repeat domain"/>
    <property type="match status" value="1"/>
</dbReference>
<dbReference type="InterPro" id="IPR000551">
    <property type="entry name" value="MerR-type_HTH_dom"/>
</dbReference>
<dbReference type="SMART" id="SM00422">
    <property type="entry name" value="HTH_MERR"/>
    <property type="match status" value="1"/>
</dbReference>
<dbReference type="GO" id="GO:0006355">
    <property type="term" value="P:regulation of DNA-templated transcription"/>
    <property type="evidence" value="ECO:0007669"/>
    <property type="project" value="InterPro"/>
</dbReference>
<dbReference type="InterPro" id="IPR009061">
    <property type="entry name" value="DNA-bd_dom_put_sf"/>
</dbReference>
<evidence type="ECO:0000259" key="3">
    <source>
        <dbReference type="PROSITE" id="PS50937"/>
    </source>
</evidence>
<dbReference type="InterPro" id="IPR011717">
    <property type="entry name" value="TPR-4"/>
</dbReference>
<accession>A0A518E4S2</accession>
<dbReference type="PROSITE" id="PS50172">
    <property type="entry name" value="BRCT"/>
    <property type="match status" value="1"/>
</dbReference>
<feature type="repeat" description="TPR" evidence="1">
    <location>
        <begin position="269"/>
        <end position="302"/>
    </location>
</feature>
<dbReference type="KEGG" id="lcre:Pla8534_69970"/>
<feature type="domain" description="HTH merR-type" evidence="3">
    <location>
        <begin position="106"/>
        <end position="174"/>
    </location>
</feature>
<evidence type="ECO:0000313" key="4">
    <source>
        <dbReference type="EMBL" id="QDU99086.1"/>
    </source>
</evidence>
<dbReference type="InterPro" id="IPR011990">
    <property type="entry name" value="TPR-like_helical_dom_sf"/>
</dbReference>
<dbReference type="SUPFAM" id="SSF46955">
    <property type="entry name" value="Putative DNA-binding domain"/>
    <property type="match status" value="1"/>
</dbReference>
<dbReference type="GO" id="GO:0097363">
    <property type="term" value="F:protein O-acetylglucosaminyltransferase activity"/>
    <property type="evidence" value="ECO:0007669"/>
    <property type="project" value="TreeGrafter"/>
</dbReference>
<dbReference type="PROSITE" id="PS50005">
    <property type="entry name" value="TPR"/>
    <property type="match status" value="1"/>
</dbReference>
<dbReference type="GO" id="GO:0006493">
    <property type="term" value="P:protein O-linked glycosylation"/>
    <property type="evidence" value="ECO:0007669"/>
    <property type="project" value="InterPro"/>
</dbReference>
<dbReference type="OrthoDB" id="261498at2"/>
<name>A0A518E4S2_9BACT</name>
<dbReference type="PANTHER" id="PTHR44366:SF1">
    <property type="entry name" value="UDP-N-ACETYLGLUCOSAMINE--PEPTIDE N-ACETYLGLUCOSAMINYLTRANSFERASE 110 KDA SUBUNIT"/>
    <property type="match status" value="1"/>
</dbReference>
<organism evidence="4 5">
    <name type="scientific">Lignipirellula cremea</name>
    <dbReference type="NCBI Taxonomy" id="2528010"/>
    <lineage>
        <taxon>Bacteria</taxon>
        <taxon>Pseudomonadati</taxon>
        <taxon>Planctomycetota</taxon>
        <taxon>Planctomycetia</taxon>
        <taxon>Pirellulales</taxon>
        <taxon>Pirellulaceae</taxon>
        <taxon>Lignipirellula</taxon>
    </lineage>
</organism>
<dbReference type="PROSITE" id="PS50937">
    <property type="entry name" value="HTH_MERR_2"/>
    <property type="match status" value="1"/>
</dbReference>
<feature type="domain" description="BRCT" evidence="2">
    <location>
        <begin position="5"/>
        <end position="93"/>
    </location>
</feature>
<protein>
    <submittedName>
        <fullName evidence="4">Tetratricopeptide repeat protein</fullName>
    </submittedName>
</protein>
<reference evidence="4 5" key="1">
    <citation type="submission" date="2019-02" db="EMBL/GenBank/DDBJ databases">
        <title>Deep-cultivation of Planctomycetes and their phenomic and genomic characterization uncovers novel biology.</title>
        <authorList>
            <person name="Wiegand S."/>
            <person name="Jogler M."/>
            <person name="Boedeker C."/>
            <person name="Pinto D."/>
            <person name="Vollmers J."/>
            <person name="Rivas-Marin E."/>
            <person name="Kohn T."/>
            <person name="Peeters S.H."/>
            <person name="Heuer A."/>
            <person name="Rast P."/>
            <person name="Oberbeckmann S."/>
            <person name="Bunk B."/>
            <person name="Jeske O."/>
            <person name="Meyerdierks A."/>
            <person name="Storesund J.E."/>
            <person name="Kallscheuer N."/>
            <person name="Luecker S."/>
            <person name="Lage O.M."/>
            <person name="Pohl T."/>
            <person name="Merkel B.J."/>
            <person name="Hornburger P."/>
            <person name="Mueller R.-W."/>
            <person name="Bruemmer F."/>
            <person name="Labrenz M."/>
            <person name="Spormann A.M."/>
            <person name="Op den Camp H."/>
            <person name="Overmann J."/>
            <person name="Amann R."/>
            <person name="Jetten M.S.M."/>
            <person name="Mascher T."/>
            <person name="Medema M.H."/>
            <person name="Devos D.P."/>
            <person name="Kaster A.-K."/>
            <person name="Ovreas L."/>
            <person name="Rohde M."/>
            <person name="Galperin M.Y."/>
            <person name="Jogler C."/>
        </authorList>
    </citation>
    <scope>NUCLEOTIDE SEQUENCE [LARGE SCALE GENOMIC DNA]</scope>
    <source>
        <strain evidence="4 5">Pla85_3_4</strain>
    </source>
</reference>
<keyword evidence="5" id="KW-1185">Reference proteome</keyword>
<evidence type="ECO:0000256" key="1">
    <source>
        <dbReference type="PROSITE-ProRule" id="PRU00339"/>
    </source>
</evidence>
<dbReference type="Pfam" id="PF13414">
    <property type="entry name" value="TPR_11"/>
    <property type="match status" value="1"/>
</dbReference>
<dbReference type="GO" id="GO:0042802">
    <property type="term" value="F:identical protein binding"/>
    <property type="evidence" value="ECO:0007669"/>
    <property type="project" value="InterPro"/>
</dbReference>
<dbReference type="InterPro" id="IPR001357">
    <property type="entry name" value="BRCT_dom"/>
</dbReference>
<dbReference type="InterPro" id="IPR036420">
    <property type="entry name" value="BRCT_dom_sf"/>
</dbReference>
<dbReference type="InterPro" id="IPR037919">
    <property type="entry name" value="OGT"/>
</dbReference>
<dbReference type="Gene3D" id="1.10.1660.10">
    <property type="match status" value="1"/>
</dbReference>
<proteinExistence type="predicted"/>
<dbReference type="Proteomes" id="UP000317648">
    <property type="component" value="Chromosome"/>
</dbReference>
<dbReference type="EMBL" id="CP036433">
    <property type="protein sequence ID" value="QDU99086.1"/>
    <property type="molecule type" value="Genomic_DNA"/>
</dbReference>
<gene>
    <name evidence="4" type="ORF">Pla8534_69970</name>
</gene>
<sequence>MAVPQLQSAFDEQEVVATGRFASMTHGQLRKLILAHGGCWAPQVTLRTRWLMVGQDGPPLDRAGRWTKNLERAAALRDAGQPLEILTEQRLLDRLGVAADSPAQRQYSIVELCQLLGISGRMLRSWSAAGLIDPIDDPHGVPYFDFSQVAAARKLCQLMASGVSLAGVKRALTQVRQWLPDDQSLLSCLATCTSERTLLLRGADGRLAEPGGQLMFDFEEPTAPTVAIPPSAQTVEDLFEEAFDHEQAGRWMAAARLYRQAIACEPDDPVLHFNLGNVYAAQQQTEAAIDCYQSAVEQDPAYAEAWNNLGNACARQQRPVAAIAALQQAIACSHGYPAAHFNLAETYAEQGRIDLARRHWRQCLEETTDEHLSQSALERLKTSLRMALPE</sequence>
<dbReference type="SUPFAM" id="SSF48452">
    <property type="entry name" value="TPR-like"/>
    <property type="match status" value="1"/>
</dbReference>
<keyword evidence="1" id="KW-0802">TPR repeat</keyword>
<dbReference type="InterPro" id="IPR019734">
    <property type="entry name" value="TPR_rpt"/>
</dbReference>
<evidence type="ECO:0000259" key="2">
    <source>
        <dbReference type="PROSITE" id="PS50172"/>
    </source>
</evidence>
<dbReference type="Pfam" id="PF13411">
    <property type="entry name" value="MerR_1"/>
    <property type="match status" value="1"/>
</dbReference>
<dbReference type="GO" id="GO:0003677">
    <property type="term" value="F:DNA binding"/>
    <property type="evidence" value="ECO:0007669"/>
    <property type="project" value="InterPro"/>
</dbReference>
<dbReference type="RefSeq" id="WP_145058830.1">
    <property type="nucleotide sequence ID" value="NZ_CP036433.1"/>
</dbReference>
<evidence type="ECO:0000313" key="5">
    <source>
        <dbReference type="Proteomes" id="UP000317648"/>
    </source>
</evidence>
<dbReference type="AlphaFoldDB" id="A0A518E4S2"/>